<keyword evidence="5 6" id="KW-0012">Acyltransferase</keyword>
<dbReference type="Gene3D" id="4.10.320.10">
    <property type="entry name" value="E3-binding domain"/>
    <property type="match status" value="1"/>
</dbReference>
<feature type="region of interest" description="Disordered" evidence="7">
    <location>
        <begin position="83"/>
        <end position="161"/>
    </location>
</feature>
<feature type="compositionally biased region" description="Pro residues" evidence="7">
    <location>
        <begin position="131"/>
        <end position="149"/>
    </location>
</feature>
<keyword evidence="3 6" id="KW-0808">Transferase</keyword>
<keyword evidence="11" id="KW-1185">Reference proteome</keyword>
<dbReference type="EMBL" id="JBHRWO010000010">
    <property type="protein sequence ID" value="MFC3492804.1"/>
    <property type="molecule type" value="Genomic_DNA"/>
</dbReference>
<evidence type="ECO:0000256" key="3">
    <source>
        <dbReference type="ARBA" id="ARBA00022679"/>
    </source>
</evidence>
<dbReference type="PANTHER" id="PTHR43178">
    <property type="entry name" value="DIHYDROLIPOAMIDE ACETYLTRANSFERASE COMPONENT OF PYRUVATE DEHYDROGENASE COMPLEX"/>
    <property type="match status" value="1"/>
</dbReference>
<evidence type="ECO:0000256" key="2">
    <source>
        <dbReference type="ARBA" id="ARBA00007317"/>
    </source>
</evidence>
<evidence type="ECO:0000256" key="6">
    <source>
        <dbReference type="RuleBase" id="RU003423"/>
    </source>
</evidence>
<dbReference type="InterPro" id="IPR050743">
    <property type="entry name" value="2-oxoacid_DH_E2_comp"/>
</dbReference>
<dbReference type="Pfam" id="PF00198">
    <property type="entry name" value="2-oxoacid_dh"/>
    <property type="match status" value="1"/>
</dbReference>
<dbReference type="CDD" id="cd06849">
    <property type="entry name" value="lipoyl_domain"/>
    <property type="match status" value="1"/>
</dbReference>
<organism evidence="10 11">
    <name type="scientific">Glycomyces rhizosphaerae</name>
    <dbReference type="NCBI Taxonomy" id="2054422"/>
    <lineage>
        <taxon>Bacteria</taxon>
        <taxon>Bacillati</taxon>
        <taxon>Actinomycetota</taxon>
        <taxon>Actinomycetes</taxon>
        <taxon>Glycomycetales</taxon>
        <taxon>Glycomycetaceae</taxon>
        <taxon>Glycomyces</taxon>
    </lineage>
</organism>
<dbReference type="PANTHER" id="PTHR43178:SF5">
    <property type="entry name" value="LIPOAMIDE ACYLTRANSFERASE COMPONENT OF BRANCHED-CHAIN ALPHA-KETO ACID DEHYDROGENASE COMPLEX, MITOCHONDRIAL"/>
    <property type="match status" value="1"/>
</dbReference>
<dbReference type="SUPFAM" id="SSF47005">
    <property type="entry name" value="Peripheral subunit-binding domain of 2-oxo acid dehydrogenase complex"/>
    <property type="match status" value="1"/>
</dbReference>
<dbReference type="InterPro" id="IPR004167">
    <property type="entry name" value="PSBD"/>
</dbReference>
<comment type="caution">
    <text evidence="10">The sequence shown here is derived from an EMBL/GenBank/DDBJ whole genome shotgun (WGS) entry which is preliminary data.</text>
</comment>
<dbReference type="Pfam" id="PF00364">
    <property type="entry name" value="Biotin_lipoyl"/>
    <property type="match status" value="1"/>
</dbReference>
<comment type="similarity">
    <text evidence="2 6">Belongs to the 2-oxoacid dehydrogenase family.</text>
</comment>
<feature type="compositionally biased region" description="Basic and acidic residues" evidence="7">
    <location>
        <begin position="87"/>
        <end position="96"/>
    </location>
</feature>
<gene>
    <name evidence="10" type="ORF">ACFO8M_09935</name>
</gene>
<feature type="domain" description="Peripheral subunit-binding (PSBD)" evidence="9">
    <location>
        <begin position="160"/>
        <end position="197"/>
    </location>
</feature>
<dbReference type="Gene3D" id="2.40.50.100">
    <property type="match status" value="1"/>
</dbReference>
<sequence>MGQRITFNLPDLGEGLTEGEVAAWLVEPGGEVKLNQPFVEVETAKALVEVPSPYDGVLAEHHAEAGETIDVGKPLASFEVEGVEAPPAEKKKDERTPNLVGYGAREAGSKRRKRRTGGEAPAAPVATPVAAPAPPAPAPAAPAPAPSAPVAPAASSGPVLAKPPVRKLAKDLGIDLASVTPTGPNGTVSRADVEAAVSAPEAAAPTRVTAAAEDQRIPIKGVRKLTAQNMVASAFTAPHATVFLTCDVTGMMETVKEFKGRKEFAEVKVTPLLFVAKAVLLAARRHPMINAKWDDEAQEIVVKHDVNLGIAAATPRGLVVPNVKAAQDLSLVELAEALTSLARTAREGKTSPADMSGGTISITNVGVFGIDTGTPILPPGESAILVFGAVRPQPWVHEGEIAVRQVTTLGLSFDHRLIDGELGSQFLADVGSFLQHPGETLLAWT</sequence>
<dbReference type="PROSITE" id="PS51826">
    <property type="entry name" value="PSBD"/>
    <property type="match status" value="1"/>
</dbReference>
<dbReference type="PROSITE" id="PS50968">
    <property type="entry name" value="BIOTINYL_LIPOYL"/>
    <property type="match status" value="1"/>
</dbReference>
<evidence type="ECO:0000313" key="10">
    <source>
        <dbReference type="EMBL" id="MFC3492804.1"/>
    </source>
</evidence>
<evidence type="ECO:0000259" key="8">
    <source>
        <dbReference type="PROSITE" id="PS50968"/>
    </source>
</evidence>
<dbReference type="GO" id="GO:0016746">
    <property type="term" value="F:acyltransferase activity"/>
    <property type="evidence" value="ECO:0007669"/>
    <property type="project" value="UniProtKB-KW"/>
</dbReference>
<accession>A0ABV7PW31</accession>
<evidence type="ECO:0000259" key="9">
    <source>
        <dbReference type="PROSITE" id="PS51826"/>
    </source>
</evidence>
<dbReference type="SUPFAM" id="SSF51230">
    <property type="entry name" value="Single hybrid motif"/>
    <property type="match status" value="1"/>
</dbReference>
<evidence type="ECO:0000256" key="7">
    <source>
        <dbReference type="SAM" id="MobiDB-lite"/>
    </source>
</evidence>
<keyword evidence="4 6" id="KW-0450">Lipoyl</keyword>
<reference evidence="11" key="1">
    <citation type="journal article" date="2019" name="Int. J. Syst. Evol. Microbiol.">
        <title>The Global Catalogue of Microorganisms (GCM) 10K type strain sequencing project: providing services to taxonomists for standard genome sequencing and annotation.</title>
        <authorList>
            <consortium name="The Broad Institute Genomics Platform"/>
            <consortium name="The Broad Institute Genome Sequencing Center for Infectious Disease"/>
            <person name="Wu L."/>
            <person name="Ma J."/>
        </authorList>
    </citation>
    <scope>NUCLEOTIDE SEQUENCE [LARGE SCALE GENOMIC DNA]</scope>
    <source>
        <strain evidence="11">CGMCC 4.7396</strain>
    </source>
</reference>
<evidence type="ECO:0000256" key="1">
    <source>
        <dbReference type="ARBA" id="ARBA00001938"/>
    </source>
</evidence>
<dbReference type="Proteomes" id="UP001595712">
    <property type="component" value="Unassembled WGS sequence"/>
</dbReference>
<name>A0ABV7PW31_9ACTN</name>
<dbReference type="InterPro" id="IPR036625">
    <property type="entry name" value="E3-bd_dom_sf"/>
</dbReference>
<dbReference type="SUPFAM" id="SSF52777">
    <property type="entry name" value="CoA-dependent acyltransferases"/>
    <property type="match status" value="1"/>
</dbReference>
<protein>
    <recommendedName>
        <fullName evidence="6">Dihydrolipoamide acetyltransferase component of pyruvate dehydrogenase complex</fullName>
        <ecNumber evidence="6">2.3.1.-</ecNumber>
    </recommendedName>
</protein>
<feature type="domain" description="Lipoyl-binding" evidence="8">
    <location>
        <begin position="4"/>
        <end position="79"/>
    </location>
</feature>
<evidence type="ECO:0000313" key="11">
    <source>
        <dbReference type="Proteomes" id="UP001595712"/>
    </source>
</evidence>
<dbReference type="InterPro" id="IPR000089">
    <property type="entry name" value="Biotin_lipoyl"/>
</dbReference>
<dbReference type="Gene3D" id="3.30.559.10">
    <property type="entry name" value="Chloramphenicol acetyltransferase-like domain"/>
    <property type="match status" value="1"/>
</dbReference>
<feature type="compositionally biased region" description="Low complexity" evidence="7">
    <location>
        <begin position="120"/>
        <end position="130"/>
    </location>
</feature>
<dbReference type="Pfam" id="PF02817">
    <property type="entry name" value="E3_binding"/>
    <property type="match status" value="1"/>
</dbReference>
<dbReference type="RefSeq" id="WP_387974091.1">
    <property type="nucleotide sequence ID" value="NZ_JBHRWO010000010.1"/>
</dbReference>
<proteinExistence type="inferred from homology"/>
<dbReference type="InterPro" id="IPR011053">
    <property type="entry name" value="Single_hybrid_motif"/>
</dbReference>
<dbReference type="InterPro" id="IPR001078">
    <property type="entry name" value="2-oxoacid_DH_actylTfrase"/>
</dbReference>
<evidence type="ECO:0000256" key="4">
    <source>
        <dbReference type="ARBA" id="ARBA00022823"/>
    </source>
</evidence>
<evidence type="ECO:0000256" key="5">
    <source>
        <dbReference type="ARBA" id="ARBA00023315"/>
    </source>
</evidence>
<comment type="cofactor">
    <cofactor evidence="1 6">
        <name>(R)-lipoate</name>
        <dbReference type="ChEBI" id="CHEBI:83088"/>
    </cofactor>
</comment>
<dbReference type="InterPro" id="IPR023213">
    <property type="entry name" value="CAT-like_dom_sf"/>
</dbReference>
<dbReference type="EC" id="2.3.1.-" evidence="6"/>